<comment type="similarity">
    <text evidence="2">Belongs to the wax synthase family.</text>
</comment>
<dbReference type="InterPro" id="IPR032805">
    <property type="entry name" value="Wax_synthase_dom"/>
</dbReference>
<dbReference type="PANTHER" id="PTHR31595:SF72">
    <property type="entry name" value="ACYL-COA--STEROL O-ACYLTRANSFERASE 1-LIKE"/>
    <property type="match status" value="1"/>
</dbReference>
<dbReference type="AlphaFoldDB" id="A0A166CLE3"/>
<keyword evidence="6" id="KW-0443">Lipid metabolism</keyword>
<accession>A0A166CLE3</accession>
<feature type="transmembrane region" description="Helical" evidence="9">
    <location>
        <begin position="7"/>
        <end position="26"/>
    </location>
</feature>
<comment type="caution">
    <text evidence="11">The sequence shown here is derived from an EMBL/GenBank/DDBJ whole genome shotgun (WGS) entry which is preliminary data.</text>
</comment>
<dbReference type="GO" id="GO:0016020">
    <property type="term" value="C:membrane"/>
    <property type="evidence" value="ECO:0007669"/>
    <property type="project" value="UniProtKB-SubCell"/>
</dbReference>
<feature type="transmembrane region" description="Helical" evidence="9">
    <location>
        <begin position="823"/>
        <end position="839"/>
    </location>
</feature>
<evidence type="ECO:0000256" key="1">
    <source>
        <dbReference type="ARBA" id="ARBA00004141"/>
    </source>
</evidence>
<feature type="domain" description="Wax synthase" evidence="10">
    <location>
        <begin position="131"/>
        <end position="217"/>
    </location>
</feature>
<evidence type="ECO:0000256" key="7">
    <source>
        <dbReference type="ARBA" id="ARBA00023136"/>
    </source>
</evidence>
<dbReference type="EMBL" id="LNRQ01000002">
    <property type="protein sequence ID" value="KZN04050.1"/>
    <property type="molecule type" value="Genomic_DNA"/>
</dbReference>
<dbReference type="GO" id="GO:0006629">
    <property type="term" value="P:lipid metabolic process"/>
    <property type="evidence" value="ECO:0007669"/>
    <property type="project" value="UniProtKB-KW"/>
</dbReference>
<feature type="transmembrane region" description="Helical" evidence="9">
    <location>
        <begin position="408"/>
        <end position="434"/>
    </location>
</feature>
<feature type="transmembrane region" description="Helical" evidence="9">
    <location>
        <begin position="285"/>
        <end position="302"/>
    </location>
</feature>
<keyword evidence="5 9" id="KW-1133">Transmembrane helix</keyword>
<dbReference type="GO" id="GO:0008374">
    <property type="term" value="F:O-acyltransferase activity"/>
    <property type="evidence" value="ECO:0007669"/>
    <property type="project" value="InterPro"/>
</dbReference>
<feature type="domain" description="Wax synthase" evidence="10">
    <location>
        <begin position="705"/>
        <end position="792"/>
    </location>
</feature>
<evidence type="ECO:0000313" key="11">
    <source>
        <dbReference type="EMBL" id="KZN04050.1"/>
    </source>
</evidence>
<keyword evidence="8" id="KW-0012">Acyltransferase</keyword>
<feature type="transmembrane region" description="Helical" evidence="9">
    <location>
        <begin position="212"/>
        <end position="229"/>
    </location>
</feature>
<feature type="transmembrane region" description="Helical" evidence="9">
    <location>
        <begin position="520"/>
        <end position="537"/>
    </location>
</feature>
<evidence type="ECO:0000256" key="8">
    <source>
        <dbReference type="ARBA" id="ARBA00023315"/>
    </source>
</evidence>
<feature type="transmembrane region" description="Helical" evidence="9">
    <location>
        <begin position="32"/>
        <end position="51"/>
    </location>
</feature>
<feature type="transmembrane region" description="Helical" evidence="9">
    <location>
        <begin position="258"/>
        <end position="278"/>
    </location>
</feature>
<evidence type="ECO:0000259" key="10">
    <source>
        <dbReference type="Pfam" id="PF13813"/>
    </source>
</evidence>
<feature type="domain" description="Wax synthase" evidence="10">
    <location>
        <begin position="440"/>
        <end position="525"/>
    </location>
</feature>
<organism evidence="11">
    <name type="scientific">Daucus carota subsp. sativus</name>
    <name type="common">Carrot</name>
    <dbReference type="NCBI Taxonomy" id="79200"/>
    <lineage>
        <taxon>Eukaryota</taxon>
        <taxon>Viridiplantae</taxon>
        <taxon>Streptophyta</taxon>
        <taxon>Embryophyta</taxon>
        <taxon>Tracheophyta</taxon>
        <taxon>Spermatophyta</taxon>
        <taxon>Magnoliopsida</taxon>
        <taxon>eudicotyledons</taxon>
        <taxon>Gunneridae</taxon>
        <taxon>Pentapetalae</taxon>
        <taxon>asterids</taxon>
        <taxon>campanulids</taxon>
        <taxon>Apiales</taxon>
        <taxon>Apiaceae</taxon>
        <taxon>Apioideae</taxon>
        <taxon>Scandiceae</taxon>
        <taxon>Daucinae</taxon>
        <taxon>Daucus</taxon>
        <taxon>Daucus sect. Daucus</taxon>
    </lineage>
</organism>
<feature type="transmembrane region" description="Helical" evidence="9">
    <location>
        <begin position="678"/>
        <end position="700"/>
    </location>
</feature>
<evidence type="ECO:0000256" key="6">
    <source>
        <dbReference type="ARBA" id="ARBA00023098"/>
    </source>
</evidence>
<feature type="transmembrane region" description="Helical" evidence="9">
    <location>
        <begin position="753"/>
        <end position="774"/>
    </location>
</feature>
<dbReference type="Pfam" id="PF13813">
    <property type="entry name" value="MBOAT_2"/>
    <property type="match status" value="3"/>
</dbReference>
<feature type="transmembrane region" description="Helical" evidence="9">
    <location>
        <begin position="179"/>
        <end position="200"/>
    </location>
</feature>
<feature type="transmembrane region" description="Helical" evidence="9">
    <location>
        <begin position="487"/>
        <end position="508"/>
    </location>
</feature>
<reference evidence="11" key="1">
    <citation type="journal article" date="2016" name="Nat. Genet.">
        <title>A high-quality carrot genome assembly provides new insights into carotenoid accumulation and asterid genome evolution.</title>
        <authorList>
            <person name="Iorizzo M."/>
            <person name="Ellison S."/>
            <person name="Senalik D."/>
            <person name="Zeng P."/>
            <person name="Satapoomin P."/>
            <person name="Huang J."/>
            <person name="Bowman M."/>
            <person name="Iovene M."/>
            <person name="Sanseverino W."/>
            <person name="Cavagnaro P."/>
            <person name="Yildiz M."/>
            <person name="Macko-Podgorni A."/>
            <person name="Moranska E."/>
            <person name="Grzebelus E."/>
            <person name="Grzebelus D."/>
            <person name="Ashrafi H."/>
            <person name="Zheng Z."/>
            <person name="Cheng S."/>
            <person name="Spooner D."/>
            <person name="Van Deynze A."/>
            <person name="Simon P."/>
        </authorList>
    </citation>
    <scope>NUCLEOTIDE SEQUENCE [LARGE SCALE GENOMIC DNA]</scope>
    <source>
        <tissue evidence="11">Leaf</tissue>
    </source>
</reference>
<evidence type="ECO:0000256" key="5">
    <source>
        <dbReference type="ARBA" id="ARBA00022989"/>
    </source>
</evidence>
<keyword evidence="4 9" id="KW-0812">Transmembrane</keyword>
<evidence type="ECO:0000256" key="9">
    <source>
        <dbReference type="SAM" id="Phobius"/>
    </source>
</evidence>
<evidence type="ECO:0000256" key="2">
    <source>
        <dbReference type="ARBA" id="ARBA00007282"/>
    </source>
</evidence>
<keyword evidence="3" id="KW-0808">Transferase</keyword>
<evidence type="ECO:0000256" key="4">
    <source>
        <dbReference type="ARBA" id="ARBA00022692"/>
    </source>
</evidence>
<keyword evidence="7 9" id="KW-0472">Membrane</keyword>
<sequence>MEGEVNNFAMVWIAVLASLCYCHTVAKFIPKGAARFLAILPISIIFTLLPLNLTTMHLGATSSFFIAWLANFKILLFAFDKGPLYSNTPIPLSLFVPLACLPVKIYDHSGLELLLAMFGALARMIMQVELEPQFNEPYLATSLQDFWGKRWNLMVSKILKPTVFEPTRSISTSLVGRRWATFVGVLATFFVSGLMHELVFYTYGRQKTRGEVMCFFLIHGVTVCIEIGLKKAVNGRFRLPEMKIFEGAGMEGEMNNFAMVWITVLASLYYCYTIAKFIPKGTTRFLAILPISILFLLLPLNLTTVHLGAISSFLISWLTNSKILLFAFGKGPLSTTPPIPLSHFIPLACLPIKIHDHSNDQELKETPSQHTRQKQIKSVLNYSIKICLSVLLKKVYDYRQNFNHNFMLFLYCLHLYLALELLLAMLAALARILMKVELESQFDEPYLATSLQDFWGRRWNVMVSDILKPSVFQPTREIFSGLVGRKWATFLGAQATFFVSGLMHELFFYTYSRQKTRWEVTCFFLLHGVSLSVEMVLKKTSKGKFRLPGMVSRPLTIMYVVITGCWLFFPPFLRGNAEAKVCKEYRAFVEFVRNGLGCYSDRSGCRGCIAKRLKSGCPPCQQIMRCMAQCLWGGTSQSKCIKKCDCNGGYPKLVILKGEKFLHHSILVIGQRVSTVQALVTCLSVELMFAMLAALARILMRVKLEPQFDEPYLATSLQDFWGRRWNLMVSDILKPSVFQPTREIFSGLVGRKWATFVGVIATFLVSGLMHELFFYTYGRQKTRWEVTRFFLLHGVSLSIEVVVKKMVKGKFRLPAMVSRPLTIMYVVITSCWLFFPAFLRGNAEAKVCNEYRAFLEFVQNGRVISPNVLSCT</sequence>
<feature type="transmembrane region" description="Helical" evidence="9">
    <location>
        <begin position="557"/>
        <end position="573"/>
    </location>
</feature>
<dbReference type="OMA" id="RPLTIMY"/>
<comment type="subcellular location">
    <subcellularLocation>
        <location evidence="1">Membrane</location>
        <topology evidence="1">Multi-pass membrane protein</topology>
    </subcellularLocation>
</comment>
<name>A0A166CLE3_DAUCS</name>
<dbReference type="Gramene" id="KZN04050">
    <property type="protein sequence ID" value="KZN04050"/>
    <property type="gene ID" value="DCAR_004887"/>
</dbReference>
<proteinExistence type="inferred from homology"/>
<dbReference type="PANTHER" id="PTHR31595">
    <property type="entry name" value="LONG-CHAIN-ALCOHOL O-FATTY-ACYLTRANSFERASE 3-RELATED"/>
    <property type="match status" value="1"/>
</dbReference>
<protein>
    <recommendedName>
        <fullName evidence="10">Wax synthase domain-containing protein</fullName>
    </recommendedName>
</protein>
<dbReference type="InterPro" id="IPR044851">
    <property type="entry name" value="Wax_synthase"/>
</dbReference>
<dbReference type="STRING" id="79200.A0A166CLE3"/>
<gene>
    <name evidence="11" type="ORF">DCAR_004887</name>
</gene>
<evidence type="ECO:0000256" key="3">
    <source>
        <dbReference type="ARBA" id="ARBA00022679"/>
    </source>
</evidence>